<dbReference type="Pfam" id="PF12923">
    <property type="entry name" value="RRP7"/>
    <property type="match status" value="1"/>
</dbReference>
<gene>
    <name evidence="6" type="ORF">B4U79_01418</name>
    <name evidence="7" type="ORF">B4U79_03936</name>
</gene>
<comment type="caution">
    <text evidence="6">The sequence shown here is derived from an EMBL/GenBank/DDBJ whole genome shotgun (WGS) entry which is preliminary data.</text>
</comment>
<dbReference type="SMART" id="SM00360">
    <property type="entry name" value="RRM"/>
    <property type="match status" value="1"/>
</dbReference>
<reference evidence="6 8" key="1">
    <citation type="journal article" date="2018" name="Gigascience">
        <title>Genomes of trombidid mites reveal novel predicted allergens and laterally-transferred genes associated with secondary metabolism.</title>
        <authorList>
            <person name="Dong X."/>
            <person name="Chaisiri K."/>
            <person name="Xia D."/>
            <person name="Armstrong S.D."/>
            <person name="Fang Y."/>
            <person name="Donnelly M.J."/>
            <person name="Kadowaki T."/>
            <person name="McGarry J.W."/>
            <person name="Darby A.C."/>
            <person name="Makepeace B.L."/>
        </authorList>
    </citation>
    <scope>NUCLEOTIDE SEQUENCE [LARGE SCALE GENOMIC DNA]</scope>
    <source>
        <strain evidence="6">UoL-WK</strain>
    </source>
</reference>
<dbReference type="EMBL" id="NCKU01000311">
    <property type="protein sequence ID" value="RWS16041.1"/>
    <property type="molecule type" value="Genomic_DNA"/>
</dbReference>
<sequence length="263" mass="30617">MDLKLNEFKTIKVKLNAKSSVIRDLFVKELNSSLVDERLPKGICLLVANIPPFVDDDCIRRLFTSFGPVVSVRMSHDLNFESSESKSKFFDKKPTKNPNLAAIVFETPDCVQNALRFECESPLILYEEPNEPFTGVKKWQKEYNDAVVDREEMKNEIDEYMKAYDERVEREIREAKEKAGVPDEEGWITVGKHGKHSFIPNNEHIDNLILAKKRKSDKILTNFYNFQKAQTKIDNLHALRAKFEEDKKRLALMKATRKFKPFK</sequence>
<dbReference type="GO" id="GO:0000028">
    <property type="term" value="P:ribosomal small subunit assembly"/>
    <property type="evidence" value="ECO:0007669"/>
    <property type="project" value="TreeGrafter"/>
</dbReference>
<dbReference type="Gene3D" id="6.10.250.1770">
    <property type="match status" value="1"/>
</dbReference>
<dbReference type="Pfam" id="PF00076">
    <property type="entry name" value="RRM_1"/>
    <property type="match status" value="1"/>
</dbReference>
<proteinExistence type="inferred from homology"/>
<evidence type="ECO:0000256" key="4">
    <source>
        <dbReference type="SAM" id="Coils"/>
    </source>
</evidence>
<dbReference type="CDD" id="cd12951">
    <property type="entry name" value="RRP7_Rrp7A"/>
    <property type="match status" value="1"/>
</dbReference>
<evidence type="ECO:0000313" key="8">
    <source>
        <dbReference type="Proteomes" id="UP000285301"/>
    </source>
</evidence>
<accession>A0A3S4RGX1</accession>
<dbReference type="PANTHER" id="PTHR13191:SF0">
    <property type="entry name" value="RIBOSOMAL RNA-PROCESSING PROTEIN 7 HOMOLOG A-RELATED"/>
    <property type="match status" value="1"/>
</dbReference>
<name>A0A3S4RGX1_9ACAR</name>
<comment type="similarity">
    <text evidence="1">Belongs to the RRP7 family.</text>
</comment>
<evidence type="ECO:0000313" key="7">
    <source>
        <dbReference type="EMBL" id="RWS16044.1"/>
    </source>
</evidence>
<dbReference type="Proteomes" id="UP000285301">
    <property type="component" value="Unassembled WGS sequence"/>
</dbReference>
<keyword evidence="8" id="KW-1185">Reference proteome</keyword>
<dbReference type="GO" id="GO:0034456">
    <property type="term" value="C:UTP-C complex"/>
    <property type="evidence" value="ECO:0007669"/>
    <property type="project" value="TreeGrafter"/>
</dbReference>
<dbReference type="InterPro" id="IPR000504">
    <property type="entry name" value="RRM_dom"/>
</dbReference>
<evidence type="ECO:0000256" key="1">
    <source>
        <dbReference type="ARBA" id="ARBA00006110"/>
    </source>
</evidence>
<dbReference type="PANTHER" id="PTHR13191">
    <property type="entry name" value="RIBOSOMAL RNA PROCESSING PROTEIN 7-RELATED"/>
    <property type="match status" value="1"/>
</dbReference>
<dbReference type="InterPro" id="IPR040446">
    <property type="entry name" value="RRP7"/>
</dbReference>
<dbReference type="InterPro" id="IPR024326">
    <property type="entry name" value="RRP7_C"/>
</dbReference>
<dbReference type="OrthoDB" id="5390at2759"/>
<dbReference type="InterPro" id="IPR035979">
    <property type="entry name" value="RBD_domain_sf"/>
</dbReference>
<dbReference type="GO" id="GO:0006364">
    <property type="term" value="P:rRNA processing"/>
    <property type="evidence" value="ECO:0007669"/>
    <property type="project" value="TreeGrafter"/>
</dbReference>
<feature type="coiled-coil region" evidence="4">
    <location>
        <begin position="136"/>
        <end position="170"/>
    </location>
</feature>
<dbReference type="EMBL" id="NCKU01000310">
    <property type="protein sequence ID" value="RWS16044.1"/>
    <property type="molecule type" value="Genomic_DNA"/>
</dbReference>
<evidence type="ECO:0000256" key="2">
    <source>
        <dbReference type="ARBA" id="ARBA00022884"/>
    </source>
</evidence>
<organism evidence="6 8">
    <name type="scientific">Dinothrombium tinctorium</name>
    <dbReference type="NCBI Taxonomy" id="1965070"/>
    <lineage>
        <taxon>Eukaryota</taxon>
        <taxon>Metazoa</taxon>
        <taxon>Ecdysozoa</taxon>
        <taxon>Arthropoda</taxon>
        <taxon>Chelicerata</taxon>
        <taxon>Arachnida</taxon>
        <taxon>Acari</taxon>
        <taxon>Acariformes</taxon>
        <taxon>Trombidiformes</taxon>
        <taxon>Prostigmata</taxon>
        <taxon>Anystina</taxon>
        <taxon>Parasitengona</taxon>
        <taxon>Trombidioidea</taxon>
        <taxon>Trombidiidae</taxon>
        <taxon>Dinothrombium</taxon>
    </lineage>
</organism>
<dbReference type="SUPFAM" id="SSF54928">
    <property type="entry name" value="RNA-binding domain, RBD"/>
    <property type="match status" value="1"/>
</dbReference>
<feature type="domain" description="RRM" evidence="5">
    <location>
        <begin position="43"/>
        <end position="160"/>
    </location>
</feature>
<dbReference type="InterPro" id="IPR012677">
    <property type="entry name" value="Nucleotide-bd_a/b_plait_sf"/>
</dbReference>
<dbReference type="PROSITE" id="PS50102">
    <property type="entry name" value="RRM"/>
    <property type="match status" value="1"/>
</dbReference>
<reference evidence="6" key="2">
    <citation type="submission" date="2018-11" db="EMBL/GenBank/DDBJ databases">
        <title>Trombidioid mite genomics.</title>
        <authorList>
            <person name="Dong X."/>
        </authorList>
    </citation>
    <scope>NUCLEOTIDE SEQUENCE</scope>
    <source>
        <strain evidence="6">UoL-WK</strain>
    </source>
</reference>
<evidence type="ECO:0000313" key="6">
    <source>
        <dbReference type="EMBL" id="RWS16041.1"/>
    </source>
</evidence>
<dbReference type="Gene3D" id="3.30.70.330">
    <property type="match status" value="1"/>
</dbReference>
<dbReference type="GO" id="GO:0032545">
    <property type="term" value="C:CURI complex"/>
    <property type="evidence" value="ECO:0007669"/>
    <property type="project" value="TreeGrafter"/>
</dbReference>
<dbReference type="GO" id="GO:0003723">
    <property type="term" value="F:RNA binding"/>
    <property type="evidence" value="ECO:0007669"/>
    <property type="project" value="UniProtKB-UniRule"/>
</dbReference>
<protein>
    <submittedName>
        <fullName evidence="6">Ribosomal RNA-processing protein 7 A-like protein</fullName>
    </submittedName>
</protein>
<keyword evidence="2 3" id="KW-0694">RNA-binding</keyword>
<keyword evidence="4" id="KW-0175">Coiled coil</keyword>
<evidence type="ECO:0000259" key="5">
    <source>
        <dbReference type="PROSITE" id="PS50102"/>
    </source>
</evidence>
<dbReference type="STRING" id="1965070.A0A3S4RGX1"/>
<evidence type="ECO:0000256" key="3">
    <source>
        <dbReference type="PROSITE-ProRule" id="PRU00176"/>
    </source>
</evidence>
<dbReference type="AlphaFoldDB" id="A0A3S4RGX1"/>